<keyword evidence="5 7" id="KW-0167">Capsid protein</keyword>
<evidence type="ECO:0000256" key="8">
    <source>
        <dbReference type="SAM" id="MobiDB-lite"/>
    </source>
</evidence>
<dbReference type="GO" id="GO:0039615">
    <property type="term" value="C:T=1 icosahedral viral capsid"/>
    <property type="evidence" value="ECO:0007669"/>
    <property type="project" value="UniProtKB-UniRule"/>
</dbReference>
<evidence type="ECO:0000256" key="7">
    <source>
        <dbReference type="RuleBase" id="RU361230"/>
    </source>
</evidence>
<evidence type="ECO:0000256" key="3">
    <source>
        <dbReference type="ARBA" id="ARBA00018091"/>
    </source>
</evidence>
<keyword evidence="4 7" id="KW-1140">T=1 icosahedral capsid protein</keyword>
<evidence type="ECO:0000256" key="4">
    <source>
        <dbReference type="ARBA" id="ARBA00022431"/>
    </source>
</evidence>
<keyword evidence="6 7" id="KW-0946">Virion</keyword>
<evidence type="ECO:0000313" key="9">
    <source>
        <dbReference type="EMBL" id="XCH55825.1"/>
    </source>
</evidence>
<reference evidence="9" key="1">
    <citation type="submission" date="2024-05" db="EMBL/GenBank/DDBJ databases">
        <authorList>
            <person name="Laubscher F."/>
            <person name="Chudzinski V."/>
            <person name="Cordey S."/>
            <person name="Hosszu-Fellous K."/>
            <person name="Kaiser L."/>
        </authorList>
    </citation>
    <scope>NUCLEOTIDE SEQUENCE</scope>
    <source>
        <strain evidence="9">GE-0909-24-324</strain>
    </source>
</reference>
<sequence length="789" mass="93272">MAWWAWRRRRWFWPRRRRWRTRRRRRVPTRRPRRPLRRHRRRRVRRRRWRGRKRYTRRGRLRLRRRRRWRRKRIVLTQWNPQTVRKCMIRGMMPMLWAGAGTGGHNYAVRSDDYTMSGFGGSFGTETFSLKVLYDQYERGFNRWSFSNEDLDLALYFGCTFTFYRHRTTDFIVSWTKNPPMKTNQYTAPLTHPGMLMRSKYKVLIPSWQTKPKGRKTVKVKIGPPHLFQHKWYTQQDLCSVSLVQFNLTAADFQHPFGSPLTDTPCVTFQVLGDLYNKVLNIDLPKLTNADGTLENNTGNSTNNEHFKTLYKTLFTSDNSGHYWQTFITNSMVKWHVPKNKVPNDTDYTNCKHTQKDQSPYLPPGKNAPAESDNDWQQKFFDNRDSLFLFATYHPANIKDTIKQMRDRNFELHTGKNDLYGGFTAQYAKSTHMLDYYLGIYSPIFLHPGRSNVELFTAYKDIVYNPLLDRGTGNMVWFQYHTKTDNIYKEGQCKWLVENMPLWSLLHGYTEYLETQIKWGDINLEGKVLIRCPWTQPPLVDSKEPKAGWVPYNRNFGMGKWIDGNGYIPLLERGRWYVMLRYQKDVFHDIVTCGPWAYRDDEKNSQLIAKYKFGFKWGGNTVHSQIIRNPCHDEQVAHTHRQPRAVQVVDPQTVGPPWVFHSFDQRRGMFTESAIRRLLLQPGPSELTIRRPKRPLLFVPPEYQDPAGAGSDSGSPAKRSRTWQEESQTETWSESEENPAETTRQLLLRKLREQQSLQLHLRHLAVQLAKTQAGLHVNPLLLSTLPQTG</sequence>
<proteinExistence type="inferred from homology"/>
<comment type="similarity">
    <text evidence="2 7">Belongs to the anelloviridae capsid protein family.</text>
</comment>
<feature type="region of interest" description="Disordered" evidence="8">
    <location>
        <begin position="698"/>
        <end position="741"/>
    </location>
</feature>
<evidence type="ECO:0000256" key="6">
    <source>
        <dbReference type="ARBA" id="ARBA00022844"/>
    </source>
</evidence>
<comment type="function">
    <text evidence="7">Self-assembles to form an icosahedral capsid.</text>
</comment>
<protein>
    <recommendedName>
        <fullName evidence="3 7">Capsid protein</fullName>
    </recommendedName>
</protein>
<dbReference type="InterPro" id="IPR004219">
    <property type="entry name" value="TTvirus_Unk"/>
</dbReference>
<feature type="region of interest" description="Disordered" evidence="8">
    <location>
        <begin position="346"/>
        <end position="372"/>
    </location>
</feature>
<comment type="subcellular location">
    <subcellularLocation>
        <location evidence="1 7">Virion</location>
    </subcellularLocation>
</comment>
<accession>A0AAU8H8B4</accession>
<feature type="region of interest" description="Disordered" evidence="8">
    <location>
        <begin position="24"/>
        <end position="45"/>
    </location>
</feature>
<dbReference type="Pfam" id="PF02956">
    <property type="entry name" value="TT_ORF1"/>
    <property type="match status" value="1"/>
</dbReference>
<dbReference type="EMBL" id="PP816579">
    <property type="protein sequence ID" value="XCH55825.1"/>
    <property type="molecule type" value="Genomic_DNA"/>
</dbReference>
<evidence type="ECO:0000256" key="5">
    <source>
        <dbReference type="ARBA" id="ARBA00022561"/>
    </source>
</evidence>
<evidence type="ECO:0000256" key="2">
    <source>
        <dbReference type="ARBA" id="ARBA00006131"/>
    </source>
</evidence>
<name>A0AAU8H8B4_9VIRU</name>
<organism evidence="9">
    <name type="scientific">Alphatorquevirus homin13</name>
    <dbReference type="NCBI Taxonomy" id="3048415"/>
    <lineage>
        <taxon>Viruses</taxon>
        <taxon>Monodnaviria</taxon>
        <taxon>Shotokuvirae</taxon>
        <taxon>Commensaviricota</taxon>
        <taxon>Cardeaviricetes</taxon>
        <taxon>Sanitavirales</taxon>
        <taxon>Anelloviridae</taxon>
        <taxon>Alphatorquevirus</taxon>
    </lineage>
</organism>
<evidence type="ECO:0000256" key="1">
    <source>
        <dbReference type="ARBA" id="ARBA00004328"/>
    </source>
</evidence>